<evidence type="ECO:0000313" key="3">
    <source>
        <dbReference type="Proteomes" id="UP000299102"/>
    </source>
</evidence>
<sequence>MSIAEEELEIPEKSKDNELLSLERLKMMSYRKVLVQVKVFIRQKRSILKVIITQTAAMVLMVAATQAILAMRAIKPIVIRLAPQLLQLR</sequence>
<dbReference type="Proteomes" id="UP000299102">
    <property type="component" value="Unassembled WGS sequence"/>
</dbReference>
<reference evidence="2 3" key="1">
    <citation type="journal article" date="2019" name="Commun. Biol.">
        <title>The bagworm genome reveals a unique fibroin gene that provides high tensile strength.</title>
        <authorList>
            <person name="Kono N."/>
            <person name="Nakamura H."/>
            <person name="Ohtoshi R."/>
            <person name="Tomita M."/>
            <person name="Numata K."/>
            <person name="Arakawa K."/>
        </authorList>
    </citation>
    <scope>NUCLEOTIDE SEQUENCE [LARGE SCALE GENOMIC DNA]</scope>
</reference>
<protein>
    <submittedName>
        <fullName evidence="2">Uncharacterized protein</fullName>
    </submittedName>
</protein>
<dbReference type="AlphaFoldDB" id="A0A4C1SEC7"/>
<keyword evidence="1" id="KW-1133">Transmembrane helix</keyword>
<keyword evidence="3" id="KW-1185">Reference proteome</keyword>
<organism evidence="2 3">
    <name type="scientific">Eumeta variegata</name>
    <name type="common">Bagworm moth</name>
    <name type="synonym">Eumeta japonica</name>
    <dbReference type="NCBI Taxonomy" id="151549"/>
    <lineage>
        <taxon>Eukaryota</taxon>
        <taxon>Metazoa</taxon>
        <taxon>Ecdysozoa</taxon>
        <taxon>Arthropoda</taxon>
        <taxon>Hexapoda</taxon>
        <taxon>Insecta</taxon>
        <taxon>Pterygota</taxon>
        <taxon>Neoptera</taxon>
        <taxon>Endopterygota</taxon>
        <taxon>Lepidoptera</taxon>
        <taxon>Glossata</taxon>
        <taxon>Ditrysia</taxon>
        <taxon>Tineoidea</taxon>
        <taxon>Psychidae</taxon>
        <taxon>Oiketicinae</taxon>
        <taxon>Eumeta</taxon>
    </lineage>
</organism>
<feature type="transmembrane region" description="Helical" evidence="1">
    <location>
        <begin position="47"/>
        <end position="71"/>
    </location>
</feature>
<keyword evidence="1" id="KW-0472">Membrane</keyword>
<proteinExistence type="predicted"/>
<accession>A0A4C1SEC7</accession>
<evidence type="ECO:0000256" key="1">
    <source>
        <dbReference type="SAM" id="Phobius"/>
    </source>
</evidence>
<keyword evidence="1" id="KW-0812">Transmembrane</keyword>
<dbReference type="EMBL" id="BGZK01003283">
    <property type="protein sequence ID" value="GBO99517.1"/>
    <property type="molecule type" value="Genomic_DNA"/>
</dbReference>
<evidence type="ECO:0000313" key="2">
    <source>
        <dbReference type="EMBL" id="GBO99517.1"/>
    </source>
</evidence>
<gene>
    <name evidence="2" type="ORF">EVAR_100760_1</name>
</gene>
<name>A0A4C1SEC7_EUMVA</name>
<comment type="caution">
    <text evidence="2">The sequence shown here is derived from an EMBL/GenBank/DDBJ whole genome shotgun (WGS) entry which is preliminary data.</text>
</comment>